<organism evidence="1 2">
    <name type="scientific">Pseudomonas alloputida</name>
    <dbReference type="NCBI Taxonomy" id="1940621"/>
    <lineage>
        <taxon>Bacteria</taxon>
        <taxon>Pseudomonadati</taxon>
        <taxon>Pseudomonadota</taxon>
        <taxon>Gammaproteobacteria</taxon>
        <taxon>Pseudomonadales</taxon>
        <taxon>Pseudomonadaceae</taxon>
        <taxon>Pseudomonas</taxon>
    </lineage>
</organism>
<comment type="caution">
    <text evidence="1">The sequence shown here is derived from an EMBL/GenBank/DDBJ whole genome shotgun (WGS) entry which is preliminary data.</text>
</comment>
<evidence type="ECO:0000313" key="2">
    <source>
        <dbReference type="Proteomes" id="UP001165439"/>
    </source>
</evidence>
<name>A0AAW7HSN0_9PSED</name>
<proteinExistence type="predicted"/>
<sequence length="97" mass="10858">MTEVYRYKVVKMLSEGGNRISYDPHGPEVVMAEAYDQLKAENEALRLAAVAAGEFIMHEAEVRGLLDDKGQVSHRHPRRQQAIARIEAALAKESSHD</sequence>
<dbReference type="RefSeq" id="WP_232856880.1">
    <property type="nucleotide sequence ID" value="NZ_CP128540.1"/>
</dbReference>
<accession>A0AAW7HSN0</accession>
<reference evidence="1" key="1">
    <citation type="submission" date="2023-06" db="EMBL/GenBank/DDBJ databases">
        <title>MBL-encoding genomic islands in Pseudomonas spp. in Poland.</title>
        <authorList>
            <person name="Urbanowicz P."/>
            <person name="Izdebski R."/>
            <person name="Biedrzycka M."/>
            <person name="Gniadkowski M."/>
        </authorList>
    </citation>
    <scope>NUCLEOTIDE SEQUENCE</scope>
    <source>
        <strain evidence="1">NMI5768_13</strain>
    </source>
</reference>
<dbReference type="Proteomes" id="UP001165439">
    <property type="component" value="Unassembled WGS sequence"/>
</dbReference>
<dbReference type="EMBL" id="JAJSRF020000001">
    <property type="protein sequence ID" value="MDM3953242.1"/>
    <property type="molecule type" value="Genomic_DNA"/>
</dbReference>
<gene>
    <name evidence="1" type="ORF">LU674_013050</name>
</gene>
<protein>
    <submittedName>
        <fullName evidence="1">Uncharacterized protein</fullName>
    </submittedName>
</protein>
<dbReference type="AlphaFoldDB" id="A0AAW7HSN0"/>
<evidence type="ECO:0000313" key="1">
    <source>
        <dbReference type="EMBL" id="MDM3953242.1"/>
    </source>
</evidence>
<dbReference type="GeneID" id="83680960"/>